<protein>
    <recommendedName>
        <fullName evidence="10">Type II secretion system protein L</fullName>
        <shortName evidence="10">T2SS protein L</shortName>
    </recommendedName>
</protein>
<dbReference type="InterPro" id="IPR025691">
    <property type="entry name" value="GspL_pp_dom"/>
</dbReference>
<dbReference type="RefSeq" id="WP_207541381.1">
    <property type="nucleotide sequence ID" value="NZ_JAFNAA010000001.1"/>
</dbReference>
<keyword evidence="4" id="KW-1003">Cell membrane</keyword>
<evidence type="ECO:0000256" key="2">
    <source>
        <dbReference type="ARBA" id="ARBA00005318"/>
    </source>
</evidence>
<dbReference type="Gene3D" id="3.30.420.380">
    <property type="match status" value="1"/>
</dbReference>
<gene>
    <name evidence="13" type="primary">gspL</name>
    <name evidence="13" type="ORF">J2R62_00320</name>
</gene>
<dbReference type="InterPro" id="IPR007812">
    <property type="entry name" value="T2SS_protein-GspL"/>
</dbReference>
<dbReference type="SUPFAM" id="SSF53067">
    <property type="entry name" value="Actin-like ATPase domain"/>
    <property type="match status" value="1"/>
</dbReference>
<dbReference type="CDD" id="cd24017">
    <property type="entry name" value="ASKHA_T2SSL_N"/>
    <property type="match status" value="1"/>
</dbReference>
<evidence type="ECO:0000256" key="6">
    <source>
        <dbReference type="ARBA" id="ARBA00022692"/>
    </source>
</evidence>
<evidence type="ECO:0000256" key="9">
    <source>
        <dbReference type="ARBA" id="ARBA00023136"/>
    </source>
</evidence>
<dbReference type="NCBIfam" id="TIGR01709">
    <property type="entry name" value="typeII_sec_gspL"/>
    <property type="match status" value="1"/>
</dbReference>
<comment type="similarity">
    <text evidence="2 10">Belongs to the GSP L family.</text>
</comment>
<evidence type="ECO:0000256" key="1">
    <source>
        <dbReference type="ARBA" id="ARBA00004377"/>
    </source>
</evidence>
<feature type="domain" description="GspL cytoplasmic actin-ATPase-like" evidence="11">
    <location>
        <begin position="43"/>
        <end position="198"/>
    </location>
</feature>
<proteinExistence type="inferred from homology"/>
<evidence type="ECO:0000256" key="4">
    <source>
        <dbReference type="ARBA" id="ARBA00022475"/>
    </source>
</evidence>
<comment type="caution">
    <text evidence="13">The sequence shown here is derived from an EMBL/GenBank/DDBJ whole genome shotgun (WGS) entry which is preliminary data.</text>
</comment>
<keyword evidence="3 10" id="KW-0813">Transport</keyword>
<reference evidence="13" key="1">
    <citation type="submission" date="2021-03" db="EMBL/GenBank/DDBJ databases">
        <title>Plesiomonas shigelloides zfcc0051, isolated from zebrafish feces.</title>
        <authorList>
            <person name="Vanderhoek Z."/>
            <person name="Gaulke C."/>
        </authorList>
    </citation>
    <scope>NUCLEOTIDE SEQUENCE</scope>
    <source>
        <strain evidence="13">Zfcc0051</strain>
    </source>
</reference>
<evidence type="ECO:0000313" key="13">
    <source>
        <dbReference type="EMBL" id="MBO1106677.1"/>
    </source>
</evidence>
<evidence type="ECO:0000256" key="3">
    <source>
        <dbReference type="ARBA" id="ARBA00022448"/>
    </source>
</evidence>
<dbReference type="InterPro" id="IPR024230">
    <property type="entry name" value="GspL_cyto_dom"/>
</dbReference>
<dbReference type="PIRSF" id="PIRSF015761">
    <property type="entry name" value="Protein_L"/>
    <property type="match status" value="1"/>
</dbReference>
<evidence type="ECO:0000256" key="10">
    <source>
        <dbReference type="PIRNR" id="PIRNR015761"/>
    </source>
</evidence>
<dbReference type="GO" id="GO:0015627">
    <property type="term" value="C:type II protein secretion system complex"/>
    <property type="evidence" value="ECO:0007669"/>
    <property type="project" value="InterPro"/>
</dbReference>
<keyword evidence="7 10" id="KW-0653">Protein transport</keyword>
<keyword evidence="9" id="KW-0472">Membrane</keyword>
<evidence type="ECO:0000256" key="5">
    <source>
        <dbReference type="ARBA" id="ARBA00022519"/>
    </source>
</evidence>
<dbReference type="Gene3D" id="3.30.1360.100">
    <property type="entry name" value="General secretion pathway protein M, EpsM"/>
    <property type="match status" value="1"/>
</dbReference>
<dbReference type="Pfam" id="PF05134">
    <property type="entry name" value="T2SSL"/>
    <property type="match status" value="1"/>
</dbReference>
<organism evidence="13 14">
    <name type="scientific">Plesiomonas shigelloides</name>
    <name type="common">Aeromonas shigelloides</name>
    <dbReference type="NCBI Taxonomy" id="703"/>
    <lineage>
        <taxon>Bacteria</taxon>
        <taxon>Pseudomonadati</taxon>
        <taxon>Pseudomonadota</taxon>
        <taxon>Gammaproteobacteria</taxon>
        <taxon>Enterobacterales</taxon>
        <taxon>Enterobacteriaceae</taxon>
        <taxon>Plesiomonas</taxon>
    </lineage>
</organism>
<name>A0A8I2B495_PLESH</name>
<evidence type="ECO:0000259" key="11">
    <source>
        <dbReference type="Pfam" id="PF05134"/>
    </source>
</evidence>
<dbReference type="Proteomes" id="UP000664658">
    <property type="component" value="Unassembled WGS sequence"/>
</dbReference>
<accession>A0A8I2B495</accession>
<evidence type="ECO:0000256" key="7">
    <source>
        <dbReference type="ARBA" id="ARBA00022927"/>
    </source>
</evidence>
<dbReference type="GO" id="GO:0009276">
    <property type="term" value="C:Gram-negative-bacterium-type cell wall"/>
    <property type="evidence" value="ECO:0007669"/>
    <property type="project" value="InterPro"/>
</dbReference>
<dbReference type="InterPro" id="IPR043129">
    <property type="entry name" value="ATPase_NBD"/>
</dbReference>
<dbReference type="AlphaFoldDB" id="A0A8I2B495"/>
<evidence type="ECO:0000313" key="14">
    <source>
        <dbReference type="Proteomes" id="UP000664658"/>
    </source>
</evidence>
<feature type="domain" description="GspL periplasmic" evidence="12">
    <location>
        <begin position="265"/>
        <end position="412"/>
    </location>
</feature>
<dbReference type="Pfam" id="PF12693">
    <property type="entry name" value="GspL_C"/>
    <property type="match status" value="1"/>
</dbReference>
<evidence type="ECO:0000259" key="12">
    <source>
        <dbReference type="Pfam" id="PF12693"/>
    </source>
</evidence>
<keyword evidence="5" id="KW-0997">Cell inner membrane</keyword>
<comment type="function">
    <text evidence="10">Inner membrane component of the type II secretion system required for the energy-dependent secretion of extracellular factors such as proteases and toxins from the periplasm.</text>
</comment>
<evidence type="ECO:0000256" key="8">
    <source>
        <dbReference type="ARBA" id="ARBA00022989"/>
    </source>
</evidence>
<comment type="subcellular location">
    <subcellularLocation>
        <location evidence="1">Cell inner membrane</location>
        <topology evidence="1">Single-pass membrane protein</topology>
    </subcellularLocation>
</comment>
<keyword evidence="8" id="KW-1133">Transmembrane helix</keyword>
<dbReference type="EMBL" id="JAFNAA010000001">
    <property type="protein sequence ID" value="MBO1106677.1"/>
    <property type="molecule type" value="Genomic_DNA"/>
</dbReference>
<dbReference type="GO" id="GO:0015628">
    <property type="term" value="P:protein secretion by the type II secretion system"/>
    <property type="evidence" value="ECO:0007669"/>
    <property type="project" value="InterPro"/>
</dbReference>
<sequence>MSELLSLLLPVSAEQPIRWQCVALEPASGALAKTPSQQGQFGHAELESLAALVTPNTTVQLLIPGEWVSIWSVTLPKGAQRQADKVIPALLEEELTQDIELLHCSLLQLQGDKASVAVIEHRRMQQIVDWLAQANITSARVLPDWAALPENSLLIAADRVLCHQQGWHGFSAEMALASVLLQADSYHDEMARGESPAPEWQIFSAQPLTDYPALLTALTGDELARDAHTLTVKDIDTLALTTPSAAISSNATLLTGRWRLRTDVRRQWRRWRPLAFTAALLLSLLTVERAVALWSVGQQSAQARQAAEQQFRQLFPEQKRIVNLRAQLNAALRETQSASSTQELLVLLPAIAQALDSAALATPVSVLNLRFDQPRQEVRLKLRAGNFSDFDTLRRQLALHFSVELSPLAQESSVNRSSGVSGGVSGEFILRGGKA</sequence>
<keyword evidence="6" id="KW-0812">Transmembrane</keyword>
<dbReference type="GO" id="GO:0005886">
    <property type="term" value="C:plasma membrane"/>
    <property type="evidence" value="ECO:0007669"/>
    <property type="project" value="UniProtKB-SubCell"/>
</dbReference>